<evidence type="ECO:0000313" key="9">
    <source>
        <dbReference type="Proteomes" id="UP000007754"/>
    </source>
</evidence>
<keyword evidence="4 7" id="KW-1133">Transmembrane helix</keyword>
<dbReference type="InParanoid" id="A0A674HLY7"/>
<accession>A0A674HLY7</accession>
<evidence type="ECO:0000256" key="4">
    <source>
        <dbReference type="ARBA" id="ARBA00022989"/>
    </source>
</evidence>
<keyword evidence="5 7" id="KW-0472">Membrane</keyword>
<name>A0A674HLY7_TAEGU</name>
<keyword evidence="9" id="KW-1185">Reference proteome</keyword>
<reference evidence="8 9" key="1">
    <citation type="journal article" date="2010" name="Nature">
        <title>The genome of a songbird.</title>
        <authorList>
            <person name="Warren W.C."/>
            <person name="Clayton D.F."/>
            <person name="Ellegren H."/>
            <person name="Arnold A.P."/>
            <person name="Hillier L.W."/>
            <person name="Kunstner A."/>
            <person name="Searle S."/>
            <person name="White S."/>
            <person name="Vilella A.J."/>
            <person name="Fairley S."/>
            <person name="Heger A."/>
            <person name="Kong L."/>
            <person name="Ponting C.P."/>
            <person name="Jarvis E.D."/>
            <person name="Mello C.V."/>
            <person name="Minx P."/>
            <person name="Lovell P."/>
            <person name="Velho T.A."/>
            <person name="Ferris M."/>
            <person name="Balakrishnan C.N."/>
            <person name="Sinha S."/>
            <person name="Blatti C."/>
            <person name="London S.E."/>
            <person name="Li Y."/>
            <person name="Lin Y.C."/>
            <person name="George J."/>
            <person name="Sweedler J."/>
            <person name="Southey B."/>
            <person name="Gunaratne P."/>
            <person name="Watson M."/>
            <person name="Nam K."/>
            <person name="Backstrom N."/>
            <person name="Smeds L."/>
            <person name="Nabholz B."/>
            <person name="Itoh Y."/>
            <person name="Whitney O."/>
            <person name="Pfenning A.R."/>
            <person name="Howard J."/>
            <person name="Volker M."/>
            <person name="Skinner B.M."/>
            <person name="Griffin D.K."/>
            <person name="Ye L."/>
            <person name="McLaren W.M."/>
            <person name="Flicek P."/>
            <person name="Quesada V."/>
            <person name="Velasco G."/>
            <person name="Lopez-Otin C."/>
            <person name="Puente X.S."/>
            <person name="Olender T."/>
            <person name="Lancet D."/>
            <person name="Smit A.F."/>
            <person name="Hubley R."/>
            <person name="Konkel M.K."/>
            <person name="Walker J.A."/>
            <person name="Batzer M.A."/>
            <person name="Gu W."/>
            <person name="Pollock D.D."/>
            <person name="Chen L."/>
            <person name="Cheng Z."/>
            <person name="Eichler E.E."/>
            <person name="Stapley J."/>
            <person name="Slate J."/>
            <person name="Ekblom R."/>
            <person name="Birkhead T."/>
            <person name="Burke T."/>
            <person name="Burt D."/>
            <person name="Scharff C."/>
            <person name="Adam I."/>
            <person name="Richard H."/>
            <person name="Sultan M."/>
            <person name="Soldatov A."/>
            <person name="Lehrach H."/>
            <person name="Edwards S.V."/>
            <person name="Yang S.P."/>
            <person name="Li X."/>
            <person name="Graves T."/>
            <person name="Fulton L."/>
            <person name="Nelson J."/>
            <person name="Chinwalla A."/>
            <person name="Hou S."/>
            <person name="Mardis E.R."/>
            <person name="Wilson R.K."/>
        </authorList>
    </citation>
    <scope>NUCLEOTIDE SEQUENCE [LARGE SCALE GENOMIC DNA]</scope>
</reference>
<sequence>TQHGSPGGCANSAEVLWLQALKKFPKAGPAAALRSAGGAPGAGREQRGDPAGTSAGGLRFFPSLPLIPAPLREPRHPPPRPAPSRGGSLGSAPLGPARPERWAFRAARPPHRSPMSALPAGADIKRALENSPETNIEDELPDGPPQPRPKSYLLLSILSCFCPAYPINIVAFVFAVMALNSYNQGDIEGSKRLGRNALWVAVTSIIIGVVVGIYCAVHFTTHAI</sequence>
<evidence type="ECO:0000256" key="3">
    <source>
        <dbReference type="ARBA" id="ARBA00022692"/>
    </source>
</evidence>
<feature type="region of interest" description="Disordered" evidence="6">
    <location>
        <begin position="27"/>
        <end position="95"/>
    </location>
</feature>
<comment type="similarity">
    <text evidence="2">Belongs to the CD225/Dispanin family.</text>
</comment>
<proteinExistence type="inferred from homology"/>
<evidence type="ECO:0000256" key="7">
    <source>
        <dbReference type="SAM" id="Phobius"/>
    </source>
</evidence>
<keyword evidence="3 7" id="KW-0812">Transmembrane</keyword>
<dbReference type="Proteomes" id="UP000007754">
    <property type="component" value="Chromosome 15"/>
</dbReference>
<dbReference type="GeneTree" id="ENSGT00940000162372"/>
<dbReference type="PANTHER" id="PTHR14948">
    <property type="entry name" value="NG5"/>
    <property type="match status" value="1"/>
</dbReference>
<organism evidence="8 9">
    <name type="scientific">Taeniopygia guttata</name>
    <name type="common">Zebra finch</name>
    <name type="synonym">Poephila guttata</name>
    <dbReference type="NCBI Taxonomy" id="59729"/>
    <lineage>
        <taxon>Eukaryota</taxon>
        <taxon>Metazoa</taxon>
        <taxon>Chordata</taxon>
        <taxon>Craniata</taxon>
        <taxon>Vertebrata</taxon>
        <taxon>Euteleostomi</taxon>
        <taxon>Archelosauria</taxon>
        <taxon>Archosauria</taxon>
        <taxon>Dinosauria</taxon>
        <taxon>Saurischia</taxon>
        <taxon>Theropoda</taxon>
        <taxon>Coelurosauria</taxon>
        <taxon>Aves</taxon>
        <taxon>Neognathae</taxon>
        <taxon>Neoaves</taxon>
        <taxon>Telluraves</taxon>
        <taxon>Australaves</taxon>
        <taxon>Passeriformes</taxon>
        <taxon>Passeroidea</taxon>
        <taxon>Estrildidae</taxon>
        <taxon>Estrildinae</taxon>
        <taxon>Taeniopygia</taxon>
    </lineage>
</organism>
<reference evidence="8" key="2">
    <citation type="submission" date="2025-08" db="UniProtKB">
        <authorList>
            <consortium name="Ensembl"/>
        </authorList>
    </citation>
    <scope>IDENTIFICATION</scope>
</reference>
<dbReference type="GO" id="GO:0016020">
    <property type="term" value="C:membrane"/>
    <property type="evidence" value="ECO:0007669"/>
    <property type="project" value="UniProtKB-SubCell"/>
</dbReference>
<gene>
    <name evidence="8" type="primary">TMEM233</name>
</gene>
<feature type="transmembrane region" description="Helical" evidence="7">
    <location>
        <begin position="197"/>
        <end position="217"/>
    </location>
</feature>
<feature type="transmembrane region" description="Helical" evidence="7">
    <location>
        <begin position="152"/>
        <end position="177"/>
    </location>
</feature>
<dbReference type="Pfam" id="PF04505">
    <property type="entry name" value="CD225"/>
    <property type="match status" value="1"/>
</dbReference>
<evidence type="ECO:0000256" key="2">
    <source>
        <dbReference type="ARBA" id="ARBA00006843"/>
    </source>
</evidence>
<comment type="subcellular location">
    <subcellularLocation>
        <location evidence="1">Membrane</location>
    </subcellularLocation>
</comment>
<dbReference type="InterPro" id="IPR051423">
    <property type="entry name" value="CD225/Dispanin"/>
</dbReference>
<dbReference type="PANTHER" id="PTHR14948:SF19">
    <property type="entry name" value="TRANSMEMBRANE PROTEIN 233"/>
    <property type="match status" value="1"/>
</dbReference>
<dbReference type="AlphaFoldDB" id="A0A674HLY7"/>
<feature type="compositionally biased region" description="Low complexity" evidence="6">
    <location>
        <begin position="83"/>
        <end position="95"/>
    </location>
</feature>
<protein>
    <submittedName>
        <fullName evidence="8">Transmembrane protein 233</fullName>
    </submittedName>
</protein>
<evidence type="ECO:0000256" key="5">
    <source>
        <dbReference type="ARBA" id="ARBA00023136"/>
    </source>
</evidence>
<evidence type="ECO:0000256" key="6">
    <source>
        <dbReference type="SAM" id="MobiDB-lite"/>
    </source>
</evidence>
<dbReference type="Ensembl" id="ENSTGUT00000043248.1">
    <property type="protein sequence ID" value="ENSTGUP00000036784.1"/>
    <property type="gene ID" value="ENSTGUG00000019601.1"/>
</dbReference>
<reference evidence="8" key="3">
    <citation type="submission" date="2025-09" db="UniProtKB">
        <authorList>
            <consortium name="Ensembl"/>
        </authorList>
    </citation>
    <scope>IDENTIFICATION</scope>
</reference>
<evidence type="ECO:0000313" key="8">
    <source>
        <dbReference type="Ensembl" id="ENSTGUP00000036784.1"/>
    </source>
</evidence>
<dbReference type="InterPro" id="IPR007593">
    <property type="entry name" value="CD225/Dispanin_fam"/>
</dbReference>
<evidence type="ECO:0000256" key="1">
    <source>
        <dbReference type="ARBA" id="ARBA00004370"/>
    </source>
</evidence>